<evidence type="ECO:0000256" key="6">
    <source>
        <dbReference type="ARBA" id="ARBA00022982"/>
    </source>
</evidence>
<organism evidence="10 11">
    <name type="scientific">Phyllosticta citriasiana</name>
    <dbReference type="NCBI Taxonomy" id="595635"/>
    <lineage>
        <taxon>Eukaryota</taxon>
        <taxon>Fungi</taxon>
        <taxon>Dikarya</taxon>
        <taxon>Ascomycota</taxon>
        <taxon>Pezizomycotina</taxon>
        <taxon>Dothideomycetes</taxon>
        <taxon>Dothideomycetes incertae sedis</taxon>
        <taxon>Botryosphaeriales</taxon>
        <taxon>Phyllostictaceae</taxon>
        <taxon>Phyllosticta</taxon>
    </lineage>
</organism>
<evidence type="ECO:0000256" key="5">
    <source>
        <dbReference type="ARBA" id="ARBA00022792"/>
    </source>
</evidence>
<evidence type="ECO:0000313" key="11">
    <source>
        <dbReference type="Proteomes" id="UP001363622"/>
    </source>
</evidence>
<dbReference type="Pfam" id="PF04716">
    <property type="entry name" value="ETC_C1_NDUFA5"/>
    <property type="match status" value="1"/>
</dbReference>
<evidence type="ECO:0000256" key="7">
    <source>
        <dbReference type="ARBA" id="ARBA00023128"/>
    </source>
</evidence>
<evidence type="ECO:0000256" key="2">
    <source>
        <dbReference type="ARBA" id="ARBA00010261"/>
    </source>
</evidence>
<protein>
    <submittedName>
        <fullName evidence="10">NADH-ubiquinone oxidoreductase-like protein</fullName>
    </submittedName>
</protein>
<keyword evidence="9" id="KW-0175">Coiled coil</keyword>
<proteinExistence type="inferred from homology"/>
<comment type="subcellular location">
    <subcellularLocation>
        <location evidence="1">Mitochondrion inner membrane</location>
        <topology evidence="1">Peripheral membrane protein</topology>
        <orientation evidence="1">Matrix side</orientation>
    </subcellularLocation>
</comment>
<keyword evidence="6" id="KW-0249">Electron transport</keyword>
<keyword evidence="3" id="KW-0813">Transport</keyword>
<dbReference type="PANTHER" id="PTHR12653:SF0">
    <property type="entry name" value="NADH DEHYDROGENASE [UBIQUINONE] 1 ALPHA SUBCOMPLEX SUBUNIT 5"/>
    <property type="match status" value="1"/>
</dbReference>
<keyword evidence="4" id="KW-0679">Respiratory chain</keyword>
<dbReference type="PANTHER" id="PTHR12653">
    <property type="entry name" value="NADH-UBIQUINONE OXIDOREDUCTASE 13 KD-B SUBUNIT"/>
    <property type="match status" value="1"/>
</dbReference>
<gene>
    <name evidence="10" type="ORF">IWZ03DRAFT_412474</name>
</gene>
<keyword evidence="8" id="KW-0472">Membrane</keyword>
<sequence length="307" mass="34910">MRPASRLLAAVSAAGRALQPNAPTGLTGLRTHPAPRSALLYLYSATLDRLKRLPDTSVYRQSAEALTRHRLSVVEATANYQLKEWAERMREQFDENEQAARRLGVEVKYLSDGRWFLCMEPVGAMEEDPDAERVPENQEIPEARRGQKIIEQLTAIAHAEFRRGNELKRTTEDFSAKTLESDAELAELRERRAELEKDYDNYITELRNFKADDPSGLEGLWDPPKDARRLKFEPEPSLTHEQVSDIENKIGAGLIEEVIQVAAGELELVDVMTEHEVWNELEEKPTEGQWTYFERGSAAHTGQTQKP</sequence>
<dbReference type="Proteomes" id="UP001363622">
    <property type="component" value="Unassembled WGS sequence"/>
</dbReference>
<accession>A0ABR1KVY7</accession>
<comment type="caution">
    <text evidence="10">The sequence shown here is derived from an EMBL/GenBank/DDBJ whole genome shotgun (WGS) entry which is preliminary data.</text>
</comment>
<evidence type="ECO:0000256" key="8">
    <source>
        <dbReference type="ARBA" id="ARBA00023136"/>
    </source>
</evidence>
<keyword evidence="11" id="KW-1185">Reference proteome</keyword>
<comment type="similarity">
    <text evidence="2">Belongs to the complex I NDUFA5 subunit family.</text>
</comment>
<keyword evidence="7" id="KW-0496">Mitochondrion</keyword>
<dbReference type="InterPro" id="IPR006806">
    <property type="entry name" value="NDUFA5"/>
</dbReference>
<keyword evidence="5" id="KW-0999">Mitochondrion inner membrane</keyword>
<reference evidence="10 11" key="1">
    <citation type="submission" date="2024-04" db="EMBL/GenBank/DDBJ databases">
        <title>Phyllosticta paracitricarpa is synonymous to the EU quarantine fungus P. citricarpa based on phylogenomic analyses.</title>
        <authorList>
            <consortium name="Lawrence Berkeley National Laboratory"/>
            <person name="Van Ingen-Buijs V.A."/>
            <person name="Van Westerhoven A.C."/>
            <person name="Haridas S."/>
            <person name="Skiadas P."/>
            <person name="Martin F."/>
            <person name="Groenewald J.Z."/>
            <person name="Crous P.W."/>
            <person name="Seidl M.F."/>
        </authorList>
    </citation>
    <scope>NUCLEOTIDE SEQUENCE [LARGE SCALE GENOMIC DNA]</scope>
    <source>
        <strain evidence="10 11">CBS 123371</strain>
    </source>
</reference>
<dbReference type="EMBL" id="JBBPHU010000002">
    <property type="protein sequence ID" value="KAK7522332.1"/>
    <property type="molecule type" value="Genomic_DNA"/>
</dbReference>
<evidence type="ECO:0000256" key="9">
    <source>
        <dbReference type="SAM" id="Coils"/>
    </source>
</evidence>
<name>A0ABR1KVY7_9PEZI</name>
<evidence type="ECO:0000256" key="4">
    <source>
        <dbReference type="ARBA" id="ARBA00022660"/>
    </source>
</evidence>
<evidence type="ECO:0000256" key="1">
    <source>
        <dbReference type="ARBA" id="ARBA00004443"/>
    </source>
</evidence>
<evidence type="ECO:0000313" key="10">
    <source>
        <dbReference type="EMBL" id="KAK7522332.1"/>
    </source>
</evidence>
<evidence type="ECO:0000256" key="3">
    <source>
        <dbReference type="ARBA" id="ARBA00022448"/>
    </source>
</evidence>
<feature type="coiled-coil region" evidence="9">
    <location>
        <begin position="176"/>
        <end position="212"/>
    </location>
</feature>